<evidence type="ECO:0000313" key="2">
    <source>
        <dbReference type="Proteomes" id="UP000218231"/>
    </source>
</evidence>
<reference evidence="1 2" key="1">
    <citation type="journal article" date="2017" name="Curr. Biol.">
        <title>Genome architecture and evolution of a unichromosomal asexual nematode.</title>
        <authorList>
            <person name="Fradin H."/>
            <person name="Zegar C."/>
            <person name="Gutwein M."/>
            <person name="Lucas J."/>
            <person name="Kovtun M."/>
            <person name="Corcoran D."/>
            <person name="Baugh L.R."/>
            <person name="Kiontke K."/>
            <person name="Gunsalus K."/>
            <person name="Fitch D.H."/>
            <person name="Piano F."/>
        </authorList>
    </citation>
    <scope>NUCLEOTIDE SEQUENCE [LARGE SCALE GENOMIC DNA]</scope>
    <source>
        <strain evidence="1">PF1309</strain>
    </source>
</reference>
<dbReference type="EMBL" id="LIAE01009822">
    <property type="protein sequence ID" value="PAV68077.1"/>
    <property type="molecule type" value="Genomic_DNA"/>
</dbReference>
<sequence length="106" mass="11422">MRQYMLNYFLPPENFNHPHQSASCSRLAAKKAPVKAADQEVKLSSRNKSCSLVAATDLRTSAPREAYNTFTSPCLEPSPGQRAETASSAYPYQVLGAIPASGMTAA</sequence>
<accession>A0A2A2K273</accession>
<dbReference type="AlphaFoldDB" id="A0A2A2K273"/>
<comment type="caution">
    <text evidence="1">The sequence shown here is derived from an EMBL/GenBank/DDBJ whole genome shotgun (WGS) entry which is preliminary data.</text>
</comment>
<dbReference type="Proteomes" id="UP000218231">
    <property type="component" value="Unassembled WGS sequence"/>
</dbReference>
<organism evidence="1 2">
    <name type="scientific">Diploscapter pachys</name>
    <dbReference type="NCBI Taxonomy" id="2018661"/>
    <lineage>
        <taxon>Eukaryota</taxon>
        <taxon>Metazoa</taxon>
        <taxon>Ecdysozoa</taxon>
        <taxon>Nematoda</taxon>
        <taxon>Chromadorea</taxon>
        <taxon>Rhabditida</taxon>
        <taxon>Rhabditina</taxon>
        <taxon>Rhabditomorpha</taxon>
        <taxon>Rhabditoidea</taxon>
        <taxon>Rhabditidae</taxon>
        <taxon>Diploscapter</taxon>
    </lineage>
</organism>
<protein>
    <submittedName>
        <fullName evidence="1">Uncharacterized protein</fullName>
    </submittedName>
</protein>
<name>A0A2A2K273_9BILA</name>
<keyword evidence="2" id="KW-1185">Reference proteome</keyword>
<proteinExistence type="predicted"/>
<evidence type="ECO:0000313" key="1">
    <source>
        <dbReference type="EMBL" id="PAV68077.1"/>
    </source>
</evidence>
<gene>
    <name evidence="1" type="ORF">WR25_24677</name>
</gene>